<dbReference type="SUPFAM" id="SSF53474">
    <property type="entry name" value="alpha/beta-Hydrolases"/>
    <property type="match status" value="1"/>
</dbReference>
<evidence type="ECO:0000313" key="5">
    <source>
        <dbReference type="Proteomes" id="UP001156398"/>
    </source>
</evidence>
<comment type="similarity">
    <text evidence="1">Belongs to the AB hydrolase superfamily.</text>
</comment>
<keyword evidence="5" id="KW-1185">Reference proteome</keyword>
<gene>
    <name evidence="4" type="ORF">POF43_013375</name>
</gene>
<evidence type="ECO:0000259" key="3">
    <source>
        <dbReference type="Pfam" id="PF12146"/>
    </source>
</evidence>
<proteinExistence type="inferred from homology"/>
<dbReference type="Proteomes" id="UP001156398">
    <property type="component" value="Unassembled WGS sequence"/>
</dbReference>
<comment type="caution">
    <text evidence="4">The sequence shown here is derived from an EMBL/GenBank/DDBJ whole genome shotgun (WGS) entry which is preliminary data.</text>
</comment>
<dbReference type="RefSeq" id="WP_271324758.1">
    <property type="nucleotide sequence ID" value="NZ_JAAGKO020000016.1"/>
</dbReference>
<dbReference type="EMBL" id="JAAGKO020000016">
    <property type="protein sequence ID" value="MDI5963691.1"/>
    <property type="molecule type" value="Genomic_DNA"/>
</dbReference>
<dbReference type="GO" id="GO:0016787">
    <property type="term" value="F:hydrolase activity"/>
    <property type="evidence" value="ECO:0007669"/>
    <property type="project" value="UniProtKB-KW"/>
</dbReference>
<evidence type="ECO:0000256" key="2">
    <source>
        <dbReference type="SAM" id="MobiDB-lite"/>
    </source>
</evidence>
<dbReference type="InterPro" id="IPR029058">
    <property type="entry name" value="AB_hydrolase_fold"/>
</dbReference>
<evidence type="ECO:0000313" key="4">
    <source>
        <dbReference type="EMBL" id="MDI5963691.1"/>
    </source>
</evidence>
<dbReference type="InterPro" id="IPR017208">
    <property type="entry name" value="UCP037442_abhydr"/>
</dbReference>
<sequence>MVRTPRFPPLAEIRAPDGARITIRALARPDAGAPVVVVLPAMGMAARHYTPLVRSLHAAGLTVATCDLRGHGESRPVPRRGVRFGYREIVEHDIKAVLDAVAAAFPAAPLLLLGHSLGGQLGMVHCGVFRPRLAGAVLVASGSAWFRTFGPLAGLYRLTHSQFSILASALLGHWPGERLGFGGRESARLMRDWARQMRTGRYRVPGACTDYDQALADVELPVLAVDVANDALAPPRAVDHLCDKMPRARVERWSYTVERADGRPLDHFRWIRHNRGLVEVIARWVFRLTAEVERSPGAGRSAEVEGDAEVERSSGAGRSADVVDAG</sequence>
<dbReference type="InterPro" id="IPR050261">
    <property type="entry name" value="FrsA_esterase"/>
</dbReference>
<feature type="region of interest" description="Disordered" evidence="2">
    <location>
        <begin position="295"/>
        <end position="326"/>
    </location>
</feature>
<dbReference type="Gene3D" id="3.40.50.1820">
    <property type="entry name" value="alpha/beta hydrolase"/>
    <property type="match status" value="1"/>
</dbReference>
<dbReference type="PANTHER" id="PTHR22946">
    <property type="entry name" value="DIENELACTONE HYDROLASE DOMAIN-CONTAINING PROTEIN-RELATED"/>
    <property type="match status" value="1"/>
</dbReference>
<protein>
    <submittedName>
        <fullName evidence="4">Alpha/beta fold hydrolase</fullName>
    </submittedName>
</protein>
<evidence type="ECO:0000256" key="1">
    <source>
        <dbReference type="ARBA" id="ARBA00008645"/>
    </source>
</evidence>
<feature type="domain" description="Serine aminopeptidase S33" evidence="3">
    <location>
        <begin position="35"/>
        <end position="142"/>
    </location>
</feature>
<accession>A0ABT6VYX7</accession>
<dbReference type="InterPro" id="IPR022742">
    <property type="entry name" value="Hydrolase_4"/>
</dbReference>
<dbReference type="PIRSF" id="PIRSF037442">
    <property type="entry name" value="UCP037442_abhydr"/>
    <property type="match status" value="1"/>
</dbReference>
<reference evidence="4 5" key="1">
    <citation type="submission" date="2023-05" db="EMBL/GenBank/DDBJ databases">
        <title>Streptantibioticus silvisoli sp. nov., acidotolerant actinomycetes 1 from pine litter.</title>
        <authorList>
            <person name="Swiecimska M."/>
            <person name="Golinska P."/>
            <person name="Sangal V."/>
            <person name="Wachnowicz B."/>
            <person name="Goodfellow M."/>
        </authorList>
    </citation>
    <scope>NUCLEOTIDE SEQUENCE [LARGE SCALE GENOMIC DNA]</scope>
    <source>
        <strain evidence="4 5">SL54</strain>
    </source>
</reference>
<keyword evidence="4" id="KW-0378">Hydrolase</keyword>
<dbReference type="Pfam" id="PF12146">
    <property type="entry name" value="Hydrolase_4"/>
    <property type="match status" value="1"/>
</dbReference>
<organism evidence="4 5">
    <name type="scientific">Streptantibioticus silvisoli</name>
    <dbReference type="NCBI Taxonomy" id="2705255"/>
    <lineage>
        <taxon>Bacteria</taxon>
        <taxon>Bacillati</taxon>
        <taxon>Actinomycetota</taxon>
        <taxon>Actinomycetes</taxon>
        <taxon>Kitasatosporales</taxon>
        <taxon>Streptomycetaceae</taxon>
        <taxon>Streptantibioticus</taxon>
    </lineage>
</organism>
<name>A0ABT6VYX7_9ACTN</name>